<dbReference type="KEGG" id="mbr:MONBRDRAFT_27246"/>
<accession>A9V4Q9</accession>
<feature type="chain" id="PRO_5002742680" evidence="1">
    <location>
        <begin position="21"/>
        <end position="495"/>
    </location>
</feature>
<dbReference type="Proteomes" id="UP000001357">
    <property type="component" value="Unassembled WGS sequence"/>
</dbReference>
<gene>
    <name evidence="2" type="ORF">MONBRDRAFT_27246</name>
</gene>
<proteinExistence type="predicted"/>
<evidence type="ECO:0000313" key="2">
    <source>
        <dbReference type="EMBL" id="EDQ87497.1"/>
    </source>
</evidence>
<dbReference type="Gene3D" id="2.60.40.420">
    <property type="entry name" value="Cupredoxins - blue copper proteins"/>
    <property type="match status" value="1"/>
</dbReference>
<dbReference type="AlphaFoldDB" id="A9V4Q9"/>
<evidence type="ECO:0000313" key="3">
    <source>
        <dbReference type="Proteomes" id="UP000001357"/>
    </source>
</evidence>
<dbReference type="OMA" id="ATIVTWH"/>
<dbReference type="InterPro" id="IPR008972">
    <property type="entry name" value="Cupredoxin"/>
</dbReference>
<sequence>MKTVLGGLAVLFMVSPTTSASSELTLQWVFNPVFPNGSSTYITGPELRSFLGDPTVEFGTQLRFSWTNSPHGLLELSSQAAFDACDLTGVDTVLLQSPTTSSTNLAVSMDRAGRRWFVDNYASNCGAGMKVQVDTLGIGTTLPPTTTTTAPPDTSFVQPSPSDATIVTWHWTSQPQPDVHIPENGFVRFQWDQAGDVVHEFTNGPQDTGDILLNGTFWSIGWHYFITSDPAICGAGTRVRVYVSPADVLYWVTVWPHEEAQTDGFFEVQQMNVGLVSAVNLILPPGGVYKAHAVRVQPANQATDAQTFYCALDRYASSMTTPLFQTCVAHREVEPELPPTNLTRPAYDDGCFTTADDGLAGWAEMTAPTRLLGFDQLERVVGRNALNETIVSQDGGITWQYSLVTVNLIKNATSYSFDVEDLHTIPRSENTFHVVGTGIEWGVTPQGMHVNHDGTWILSAMWSCSLSQSFNSDVCVCVCVCVYCIHKPEKVESVS</sequence>
<organism evidence="2 3">
    <name type="scientific">Monosiga brevicollis</name>
    <name type="common">Choanoflagellate</name>
    <dbReference type="NCBI Taxonomy" id="81824"/>
    <lineage>
        <taxon>Eukaryota</taxon>
        <taxon>Choanoflagellata</taxon>
        <taxon>Craspedida</taxon>
        <taxon>Salpingoecidae</taxon>
        <taxon>Monosiga</taxon>
    </lineage>
</organism>
<protein>
    <submittedName>
        <fullName evidence="2">Uncharacterized protein</fullName>
    </submittedName>
</protein>
<keyword evidence="1" id="KW-0732">Signal</keyword>
<dbReference type="SUPFAM" id="SSF49503">
    <property type="entry name" value="Cupredoxins"/>
    <property type="match status" value="1"/>
</dbReference>
<dbReference type="RefSeq" id="XP_001747757.1">
    <property type="nucleotide sequence ID" value="XM_001747705.1"/>
</dbReference>
<name>A9V4Q9_MONBE</name>
<dbReference type="EMBL" id="CH991559">
    <property type="protein sequence ID" value="EDQ87497.1"/>
    <property type="molecule type" value="Genomic_DNA"/>
</dbReference>
<evidence type="ECO:0000256" key="1">
    <source>
        <dbReference type="SAM" id="SignalP"/>
    </source>
</evidence>
<dbReference type="InParanoid" id="A9V4Q9"/>
<reference evidence="2 3" key="1">
    <citation type="journal article" date="2008" name="Nature">
        <title>The genome of the choanoflagellate Monosiga brevicollis and the origin of metazoans.</title>
        <authorList>
            <consortium name="JGI Sequencing"/>
            <person name="King N."/>
            <person name="Westbrook M.J."/>
            <person name="Young S.L."/>
            <person name="Kuo A."/>
            <person name="Abedin M."/>
            <person name="Chapman J."/>
            <person name="Fairclough S."/>
            <person name="Hellsten U."/>
            <person name="Isogai Y."/>
            <person name="Letunic I."/>
            <person name="Marr M."/>
            <person name="Pincus D."/>
            <person name="Putnam N."/>
            <person name="Rokas A."/>
            <person name="Wright K.J."/>
            <person name="Zuzow R."/>
            <person name="Dirks W."/>
            <person name="Good M."/>
            <person name="Goodstein D."/>
            <person name="Lemons D."/>
            <person name="Li W."/>
            <person name="Lyons J.B."/>
            <person name="Morris A."/>
            <person name="Nichols S."/>
            <person name="Richter D.J."/>
            <person name="Salamov A."/>
            <person name="Bork P."/>
            <person name="Lim W.A."/>
            <person name="Manning G."/>
            <person name="Miller W.T."/>
            <person name="McGinnis W."/>
            <person name="Shapiro H."/>
            <person name="Tjian R."/>
            <person name="Grigoriev I.V."/>
            <person name="Rokhsar D."/>
        </authorList>
    </citation>
    <scope>NUCLEOTIDE SEQUENCE [LARGE SCALE GENOMIC DNA]</scope>
    <source>
        <strain evidence="3">MX1 / ATCC 50154</strain>
    </source>
</reference>
<keyword evidence="3" id="KW-1185">Reference proteome</keyword>
<feature type="signal peptide" evidence="1">
    <location>
        <begin position="1"/>
        <end position="20"/>
    </location>
</feature>
<dbReference type="GeneID" id="5892912"/>